<dbReference type="AlphaFoldDB" id="A0A7I8VC65"/>
<keyword evidence="1" id="KW-0175">Coiled coil</keyword>
<feature type="region of interest" description="Disordered" evidence="2">
    <location>
        <begin position="252"/>
        <end position="285"/>
    </location>
</feature>
<feature type="compositionally biased region" description="Polar residues" evidence="2">
    <location>
        <begin position="10"/>
        <end position="22"/>
    </location>
</feature>
<evidence type="ECO:0000256" key="1">
    <source>
        <dbReference type="SAM" id="Coils"/>
    </source>
</evidence>
<comment type="caution">
    <text evidence="3">The sequence shown here is derived from an EMBL/GenBank/DDBJ whole genome shotgun (WGS) entry which is preliminary data.</text>
</comment>
<evidence type="ECO:0000256" key="2">
    <source>
        <dbReference type="SAM" id="MobiDB-lite"/>
    </source>
</evidence>
<feature type="compositionally biased region" description="Acidic residues" evidence="2">
    <location>
        <begin position="260"/>
        <end position="278"/>
    </location>
</feature>
<feature type="region of interest" description="Disordered" evidence="2">
    <location>
        <begin position="98"/>
        <end position="157"/>
    </location>
</feature>
<dbReference type="EMBL" id="CAJFCJ010000002">
    <property type="protein sequence ID" value="CAD5112131.1"/>
    <property type="molecule type" value="Genomic_DNA"/>
</dbReference>
<name>A0A7I8VC65_9ANNE</name>
<feature type="coiled-coil region" evidence="1">
    <location>
        <begin position="197"/>
        <end position="224"/>
    </location>
</feature>
<proteinExistence type="predicted"/>
<feature type="region of interest" description="Disordered" evidence="2">
    <location>
        <begin position="1"/>
        <end position="22"/>
    </location>
</feature>
<sequence length="478" mass="54708">MVKTNKNKSKNPSQKRNGSSSKIFTLPCQVKFRIVAPPRELATDCKEGEIYAKIEGAVCDKWQESLPRILDDNSIYKGIIRRKEIEDKLAESIDSIKNGTKSDSKVKNGLKSSKRKVTKKDSHRSFSTEKNFVKNIQTTSTPRDSVHQNSTSKSEEQRVYYPTPVFKLVCKECEKHSEKIRKRGEKSVLNDNIPEKSMEISDKLANLNEKFRKLQSRADEVLKRTMSRYRSERANDSSNIEEYTKRKADSAFRHSRLEISDDGDDDDDDDEEDQEEEKEDGKEIICLSPRVLNESPLRNKTIDSITKKDTNFVGKLTSSFTKKKDKSTLKANVRSLRPSKDTEWFGLLPEESLQKNLPSTAFAPQSHGDSYDDQVIITKVPLDDKSKGNSGKYKSAKSRHPKYYVKKNIASKTKNGLALSDELLPKWAKNSQRHRSKLHEALIEESENDDLYEIAVSVSFSSDSSCQRCKWPKWASFR</sequence>
<keyword evidence="4" id="KW-1185">Reference proteome</keyword>
<accession>A0A7I8VC65</accession>
<evidence type="ECO:0000313" key="3">
    <source>
        <dbReference type="EMBL" id="CAD5112131.1"/>
    </source>
</evidence>
<feature type="compositionally biased region" description="Polar residues" evidence="2">
    <location>
        <begin position="128"/>
        <end position="152"/>
    </location>
</feature>
<protein>
    <submittedName>
        <fullName evidence="3">Uncharacterized protein</fullName>
    </submittedName>
</protein>
<reference evidence="3 4" key="1">
    <citation type="submission" date="2020-08" db="EMBL/GenBank/DDBJ databases">
        <authorList>
            <person name="Hejnol A."/>
        </authorList>
    </citation>
    <scope>NUCLEOTIDE SEQUENCE [LARGE SCALE GENOMIC DNA]</scope>
</reference>
<dbReference type="Proteomes" id="UP000549394">
    <property type="component" value="Unassembled WGS sequence"/>
</dbReference>
<evidence type="ECO:0000313" key="4">
    <source>
        <dbReference type="Proteomes" id="UP000549394"/>
    </source>
</evidence>
<gene>
    <name evidence="3" type="ORF">DGYR_LOCUS1329</name>
</gene>
<organism evidence="3 4">
    <name type="scientific">Dimorphilus gyrociliatus</name>
    <dbReference type="NCBI Taxonomy" id="2664684"/>
    <lineage>
        <taxon>Eukaryota</taxon>
        <taxon>Metazoa</taxon>
        <taxon>Spiralia</taxon>
        <taxon>Lophotrochozoa</taxon>
        <taxon>Annelida</taxon>
        <taxon>Polychaeta</taxon>
        <taxon>Polychaeta incertae sedis</taxon>
        <taxon>Dinophilidae</taxon>
        <taxon>Dimorphilus</taxon>
    </lineage>
</organism>